<dbReference type="EMBL" id="VRLW01000001">
    <property type="protein sequence ID" value="KAA1258754.1"/>
    <property type="molecule type" value="Genomic_DNA"/>
</dbReference>
<feature type="transmembrane region" description="Helical" evidence="7">
    <location>
        <begin position="221"/>
        <end position="239"/>
    </location>
</feature>
<comment type="similarity">
    <text evidence="2">Belongs to the peptidase S54 family.</text>
</comment>
<dbReference type="GO" id="GO:0004252">
    <property type="term" value="F:serine-type endopeptidase activity"/>
    <property type="evidence" value="ECO:0007669"/>
    <property type="project" value="InterPro"/>
</dbReference>
<reference evidence="9 10" key="1">
    <citation type="submission" date="2019-08" db="EMBL/GenBank/DDBJ databases">
        <title>Deep-cultivation of Planctomycetes and their phenomic and genomic characterization uncovers novel biology.</title>
        <authorList>
            <person name="Wiegand S."/>
            <person name="Jogler M."/>
            <person name="Boedeker C."/>
            <person name="Pinto D."/>
            <person name="Vollmers J."/>
            <person name="Rivas-Marin E."/>
            <person name="Kohn T."/>
            <person name="Peeters S.H."/>
            <person name="Heuer A."/>
            <person name="Rast P."/>
            <person name="Oberbeckmann S."/>
            <person name="Bunk B."/>
            <person name="Jeske O."/>
            <person name="Meyerdierks A."/>
            <person name="Storesund J.E."/>
            <person name="Kallscheuer N."/>
            <person name="Luecker S."/>
            <person name="Lage O.M."/>
            <person name="Pohl T."/>
            <person name="Merkel B.J."/>
            <person name="Hornburger P."/>
            <person name="Mueller R.-W."/>
            <person name="Bruemmer F."/>
            <person name="Labrenz M."/>
            <person name="Spormann A.M."/>
            <person name="Op Den Camp H."/>
            <person name="Overmann J."/>
            <person name="Amann R."/>
            <person name="Jetten M.S.M."/>
            <person name="Mascher T."/>
            <person name="Medema M.H."/>
            <person name="Devos D.P."/>
            <person name="Kaster A.-K."/>
            <person name="Ovreas L."/>
            <person name="Rohde M."/>
            <person name="Galperin M.Y."/>
            <person name="Jogler C."/>
        </authorList>
    </citation>
    <scope>NUCLEOTIDE SEQUENCE [LARGE SCALE GENOMIC DNA]</scope>
    <source>
        <strain evidence="9 10">LF1</strain>
    </source>
</reference>
<sequence length="297" mass="31541">MDEAQNRTEVVFKTRSQQSCGEPQLVLASAGISSNLMQHDGWWVILVAPNDGAAALDELKLHQQDNAGEAPQKAARIPIFDGAMGGVGVYALVISMVMFCDSFSAYELPWRQLGRMQAGEVKAGQWWRVFTALTLHVDLQHLLSNLAFGGLFGLFAGRILGGGVAWLSIVLAGGIGNAINAVVRDADHSSIGASTAVFAALGILVSHALRPRTSATENVFRRWRPLIGGVLLLAFVGVGGERTDVVAHVTGFVSGVVIGWIACRVPDRFLANQNVQTIASVLAMVVIAICWGLAIGT</sequence>
<evidence type="ECO:0000313" key="10">
    <source>
        <dbReference type="Proteomes" id="UP000322699"/>
    </source>
</evidence>
<keyword evidence="5 7" id="KW-1133">Transmembrane helix</keyword>
<feature type="transmembrane region" description="Helical" evidence="7">
    <location>
        <begin position="189"/>
        <end position="209"/>
    </location>
</feature>
<evidence type="ECO:0000256" key="7">
    <source>
        <dbReference type="SAM" id="Phobius"/>
    </source>
</evidence>
<feature type="transmembrane region" description="Helical" evidence="7">
    <location>
        <begin position="164"/>
        <end position="183"/>
    </location>
</feature>
<evidence type="ECO:0000259" key="8">
    <source>
        <dbReference type="Pfam" id="PF01694"/>
    </source>
</evidence>
<dbReference type="Gene3D" id="1.20.1540.10">
    <property type="entry name" value="Rhomboid-like"/>
    <property type="match status" value="1"/>
</dbReference>
<name>A0A5B1CHN4_9BACT</name>
<protein>
    <submittedName>
        <fullName evidence="9">Rhomboid family protein</fullName>
    </submittedName>
</protein>
<dbReference type="AlphaFoldDB" id="A0A5B1CHN4"/>
<dbReference type="InterPro" id="IPR022764">
    <property type="entry name" value="Peptidase_S54_rhomboid_dom"/>
</dbReference>
<keyword evidence="10" id="KW-1185">Reference proteome</keyword>
<dbReference type="Pfam" id="PF01694">
    <property type="entry name" value="Rhomboid"/>
    <property type="match status" value="1"/>
</dbReference>
<evidence type="ECO:0000256" key="2">
    <source>
        <dbReference type="ARBA" id="ARBA00009045"/>
    </source>
</evidence>
<evidence type="ECO:0000256" key="1">
    <source>
        <dbReference type="ARBA" id="ARBA00004141"/>
    </source>
</evidence>
<dbReference type="Proteomes" id="UP000322699">
    <property type="component" value="Unassembled WGS sequence"/>
</dbReference>
<dbReference type="PANTHER" id="PTHR43731">
    <property type="entry name" value="RHOMBOID PROTEASE"/>
    <property type="match status" value="1"/>
</dbReference>
<dbReference type="SUPFAM" id="SSF144091">
    <property type="entry name" value="Rhomboid-like"/>
    <property type="match status" value="1"/>
</dbReference>
<feature type="domain" description="Peptidase S54 rhomboid" evidence="8">
    <location>
        <begin position="124"/>
        <end position="264"/>
    </location>
</feature>
<dbReference type="InterPro" id="IPR050925">
    <property type="entry name" value="Rhomboid_protease_S54"/>
</dbReference>
<feature type="transmembrane region" description="Helical" evidence="7">
    <location>
        <begin position="245"/>
        <end position="263"/>
    </location>
</feature>
<comment type="subcellular location">
    <subcellularLocation>
        <location evidence="1">Membrane</location>
        <topology evidence="1">Multi-pass membrane protein</topology>
    </subcellularLocation>
</comment>
<dbReference type="RefSeq" id="WP_068265932.1">
    <property type="nucleotide sequence ID" value="NZ_LWSK01000102.1"/>
</dbReference>
<keyword evidence="6 7" id="KW-0472">Membrane</keyword>
<evidence type="ECO:0000256" key="5">
    <source>
        <dbReference type="ARBA" id="ARBA00022989"/>
    </source>
</evidence>
<proteinExistence type="inferred from homology"/>
<dbReference type="InterPro" id="IPR035952">
    <property type="entry name" value="Rhomboid-like_sf"/>
</dbReference>
<dbReference type="GO" id="GO:0016020">
    <property type="term" value="C:membrane"/>
    <property type="evidence" value="ECO:0007669"/>
    <property type="project" value="UniProtKB-SubCell"/>
</dbReference>
<evidence type="ECO:0000256" key="3">
    <source>
        <dbReference type="ARBA" id="ARBA00022692"/>
    </source>
</evidence>
<evidence type="ECO:0000256" key="4">
    <source>
        <dbReference type="ARBA" id="ARBA00022801"/>
    </source>
</evidence>
<comment type="caution">
    <text evidence="9">The sequence shown here is derived from an EMBL/GenBank/DDBJ whole genome shotgun (WGS) entry which is preliminary data.</text>
</comment>
<keyword evidence="3 7" id="KW-0812">Transmembrane</keyword>
<gene>
    <name evidence="9" type="ORF">LF1_12770</name>
</gene>
<evidence type="ECO:0000256" key="6">
    <source>
        <dbReference type="ARBA" id="ARBA00023136"/>
    </source>
</evidence>
<dbReference type="OrthoDB" id="9813074at2"/>
<keyword evidence="4" id="KW-0378">Hydrolase</keyword>
<organism evidence="9 10">
    <name type="scientific">Rubripirellula obstinata</name>
    <dbReference type="NCBI Taxonomy" id="406547"/>
    <lineage>
        <taxon>Bacteria</taxon>
        <taxon>Pseudomonadati</taxon>
        <taxon>Planctomycetota</taxon>
        <taxon>Planctomycetia</taxon>
        <taxon>Pirellulales</taxon>
        <taxon>Pirellulaceae</taxon>
        <taxon>Rubripirellula</taxon>
    </lineage>
</organism>
<evidence type="ECO:0000313" key="9">
    <source>
        <dbReference type="EMBL" id="KAA1258754.1"/>
    </source>
</evidence>
<feature type="transmembrane region" description="Helical" evidence="7">
    <location>
        <begin position="83"/>
        <end position="106"/>
    </location>
</feature>
<dbReference type="PANTHER" id="PTHR43731:SF14">
    <property type="entry name" value="PRESENILIN-ASSOCIATED RHOMBOID-LIKE PROTEIN, MITOCHONDRIAL"/>
    <property type="match status" value="1"/>
</dbReference>
<feature type="transmembrane region" description="Helical" evidence="7">
    <location>
        <begin position="275"/>
        <end position="295"/>
    </location>
</feature>
<accession>A0A5B1CHN4</accession>